<organism evidence="2 3">
    <name type="scientific">Amylocarpus encephaloides</name>
    <dbReference type="NCBI Taxonomy" id="45428"/>
    <lineage>
        <taxon>Eukaryota</taxon>
        <taxon>Fungi</taxon>
        <taxon>Dikarya</taxon>
        <taxon>Ascomycota</taxon>
        <taxon>Pezizomycotina</taxon>
        <taxon>Leotiomycetes</taxon>
        <taxon>Helotiales</taxon>
        <taxon>Helotiales incertae sedis</taxon>
        <taxon>Amylocarpus</taxon>
    </lineage>
</organism>
<keyword evidence="1" id="KW-0732">Signal</keyword>
<reference evidence="2" key="1">
    <citation type="journal article" date="2021" name="IMA Fungus">
        <title>Genomic characterization of three marine fungi, including Emericellopsis atlantica sp. nov. with signatures of a generalist lifestyle and marine biomass degradation.</title>
        <authorList>
            <person name="Hagestad O.C."/>
            <person name="Hou L."/>
            <person name="Andersen J.H."/>
            <person name="Hansen E.H."/>
            <person name="Altermark B."/>
            <person name="Li C."/>
            <person name="Kuhnert E."/>
            <person name="Cox R.J."/>
            <person name="Crous P.W."/>
            <person name="Spatafora J.W."/>
            <person name="Lail K."/>
            <person name="Amirebrahimi M."/>
            <person name="Lipzen A."/>
            <person name="Pangilinan J."/>
            <person name="Andreopoulos W."/>
            <person name="Hayes R.D."/>
            <person name="Ng V."/>
            <person name="Grigoriev I.V."/>
            <person name="Jackson S.A."/>
            <person name="Sutton T.D.S."/>
            <person name="Dobson A.D.W."/>
            <person name="Rama T."/>
        </authorList>
    </citation>
    <scope>NUCLEOTIDE SEQUENCE</scope>
    <source>
        <strain evidence="2">TRa018bII</strain>
    </source>
</reference>
<dbReference type="OrthoDB" id="2507140at2759"/>
<dbReference type="AlphaFoldDB" id="A0A9P8C6T5"/>
<feature type="chain" id="PRO_5040250165" description="GPI anchored serine-threonine rich protein" evidence="1">
    <location>
        <begin position="18"/>
        <end position="169"/>
    </location>
</feature>
<gene>
    <name evidence="2" type="ORF">BJ875DRAFT_441327</name>
</gene>
<comment type="caution">
    <text evidence="2">The sequence shown here is derived from an EMBL/GenBank/DDBJ whole genome shotgun (WGS) entry which is preliminary data.</text>
</comment>
<sequence length="169" mass="16544">MLFSTALPLSLLTLAVAQTTTRSADALTTSTACAAQNVFDVCVTTGQGYASSCSGQDWGCLCQKWTDILTCYLQCPSDAGQAAALSTKTTYCNNAVVYSSSISKPFSAPISASTGAASAATGANSATTSGGVKASGTSGAVASQTSGSSAEKLVVGAGGLVMGLVAAVL</sequence>
<evidence type="ECO:0000313" key="3">
    <source>
        <dbReference type="Proteomes" id="UP000824998"/>
    </source>
</evidence>
<evidence type="ECO:0000313" key="2">
    <source>
        <dbReference type="EMBL" id="KAG9234376.1"/>
    </source>
</evidence>
<dbReference type="Proteomes" id="UP000824998">
    <property type="component" value="Unassembled WGS sequence"/>
</dbReference>
<dbReference type="EMBL" id="MU251465">
    <property type="protein sequence ID" value="KAG9234376.1"/>
    <property type="molecule type" value="Genomic_DNA"/>
</dbReference>
<accession>A0A9P8C6T5</accession>
<feature type="signal peptide" evidence="1">
    <location>
        <begin position="1"/>
        <end position="17"/>
    </location>
</feature>
<protein>
    <recommendedName>
        <fullName evidence="4">GPI anchored serine-threonine rich protein</fullName>
    </recommendedName>
</protein>
<evidence type="ECO:0000256" key="1">
    <source>
        <dbReference type="SAM" id="SignalP"/>
    </source>
</evidence>
<name>A0A9P8C6T5_9HELO</name>
<proteinExistence type="predicted"/>
<evidence type="ECO:0008006" key="4">
    <source>
        <dbReference type="Google" id="ProtNLM"/>
    </source>
</evidence>
<keyword evidence="3" id="KW-1185">Reference proteome</keyword>